<evidence type="ECO:0000313" key="3">
    <source>
        <dbReference type="Proteomes" id="UP000582837"/>
    </source>
</evidence>
<gene>
    <name evidence="2" type="ORF">HNQ61_005382</name>
</gene>
<accession>A0A841H6C8</accession>
<dbReference type="EMBL" id="JACHIA010000028">
    <property type="protein sequence ID" value="MBB6073711.1"/>
    <property type="molecule type" value="Genomic_DNA"/>
</dbReference>
<name>A0A841H6C8_9BACT</name>
<protein>
    <submittedName>
        <fullName evidence="2">Uncharacterized protein</fullName>
    </submittedName>
</protein>
<dbReference type="Proteomes" id="UP000582837">
    <property type="component" value="Unassembled WGS sequence"/>
</dbReference>
<feature type="region of interest" description="Disordered" evidence="1">
    <location>
        <begin position="17"/>
        <end position="39"/>
    </location>
</feature>
<sequence length="285" mass="30357">MQGVAERIGAPAIQQPFHTEVTEDARRSRSVSAARNGRHPGRAPCDPLVFILDLRNRKSYSVAGACRSARTTLDRDDLMLRFPAGTRLLPVIISGLLMFCSACASGRPRQKQAIGAGVSGTYSVSICSGACTDSSSAAVRGTLVLDGRPLPLSSVPRSALEYFDSHTFLLMNSEGWGEALNACFVLDRDDSFPGYAGSTPVGLTRWSMEGDSIAVLLDQSADAGYVSRFEIRDGRLSGRGWSGGRGDAAVSLPDDVVLGQRTGPADFGPCFRAAEDQARRPSALR</sequence>
<dbReference type="AlphaFoldDB" id="A0A841H6C8"/>
<evidence type="ECO:0000313" key="2">
    <source>
        <dbReference type="EMBL" id="MBB6073711.1"/>
    </source>
</evidence>
<keyword evidence="3" id="KW-1185">Reference proteome</keyword>
<comment type="caution">
    <text evidence="2">The sequence shown here is derived from an EMBL/GenBank/DDBJ whole genome shotgun (WGS) entry which is preliminary data.</text>
</comment>
<reference evidence="2 3" key="1">
    <citation type="submission" date="2020-08" db="EMBL/GenBank/DDBJ databases">
        <title>Genomic Encyclopedia of Type Strains, Phase IV (KMG-IV): sequencing the most valuable type-strain genomes for metagenomic binning, comparative biology and taxonomic classification.</title>
        <authorList>
            <person name="Goeker M."/>
        </authorList>
    </citation>
    <scope>NUCLEOTIDE SEQUENCE [LARGE SCALE GENOMIC DNA]</scope>
    <source>
        <strain evidence="2 3">DSM 29007</strain>
    </source>
</reference>
<evidence type="ECO:0000256" key="1">
    <source>
        <dbReference type="SAM" id="MobiDB-lite"/>
    </source>
</evidence>
<organism evidence="2 3">
    <name type="scientific">Longimicrobium terrae</name>
    <dbReference type="NCBI Taxonomy" id="1639882"/>
    <lineage>
        <taxon>Bacteria</taxon>
        <taxon>Pseudomonadati</taxon>
        <taxon>Gemmatimonadota</taxon>
        <taxon>Longimicrobiia</taxon>
        <taxon>Longimicrobiales</taxon>
        <taxon>Longimicrobiaceae</taxon>
        <taxon>Longimicrobium</taxon>
    </lineage>
</organism>
<proteinExistence type="predicted"/>